<gene>
    <name evidence="2" type="ORF">D7I44_01735</name>
</gene>
<evidence type="ECO:0000313" key="3">
    <source>
        <dbReference type="Proteomes" id="UP000275069"/>
    </source>
</evidence>
<dbReference type="KEGG" id="gry:D7I44_01735"/>
<keyword evidence="3" id="KW-1185">Reference proteome</keyword>
<sequence length="93" mass="10143">MHGKKAQRAKDDAVPRLRAVPQPEPVSYDALEDAQANLAIIRHAMREAAPSSLAALSKRRDELIDRIRDLTKGGEISLADQLAAFRAARRSGA</sequence>
<dbReference type="RefSeq" id="WP_120787912.1">
    <property type="nucleotide sequence ID" value="NZ_CP032624.1"/>
</dbReference>
<feature type="region of interest" description="Disordered" evidence="1">
    <location>
        <begin position="1"/>
        <end position="21"/>
    </location>
</feature>
<accession>A0A387BI67</accession>
<dbReference type="AlphaFoldDB" id="A0A387BI67"/>
<name>A0A387BI67_9MICO</name>
<proteinExistence type="predicted"/>
<evidence type="ECO:0000256" key="1">
    <source>
        <dbReference type="SAM" id="MobiDB-lite"/>
    </source>
</evidence>
<protein>
    <submittedName>
        <fullName evidence="2">Uncharacterized protein</fullName>
    </submittedName>
</protein>
<reference evidence="2 3" key="1">
    <citation type="submission" date="2018-09" db="EMBL/GenBank/DDBJ databases">
        <title>Genome sequencing of strain 2DFW10M-5.</title>
        <authorList>
            <person name="Heo J."/>
            <person name="Kim S.-J."/>
            <person name="Kwon S.-W."/>
        </authorList>
    </citation>
    <scope>NUCLEOTIDE SEQUENCE [LARGE SCALE GENOMIC DNA]</scope>
    <source>
        <strain evidence="2 3">2DFW10M-5</strain>
    </source>
</reference>
<dbReference type="EMBL" id="CP032624">
    <property type="protein sequence ID" value="AYG02378.1"/>
    <property type="molecule type" value="Genomic_DNA"/>
</dbReference>
<organism evidence="2 3">
    <name type="scientific">Gryllotalpicola protaetiae</name>
    <dbReference type="NCBI Taxonomy" id="2419771"/>
    <lineage>
        <taxon>Bacteria</taxon>
        <taxon>Bacillati</taxon>
        <taxon>Actinomycetota</taxon>
        <taxon>Actinomycetes</taxon>
        <taxon>Micrococcales</taxon>
        <taxon>Microbacteriaceae</taxon>
        <taxon>Gryllotalpicola</taxon>
    </lineage>
</organism>
<evidence type="ECO:0000313" key="2">
    <source>
        <dbReference type="EMBL" id="AYG02378.1"/>
    </source>
</evidence>
<dbReference type="Proteomes" id="UP000275069">
    <property type="component" value="Chromosome"/>
</dbReference>